<dbReference type="Proteomes" id="UP000289438">
    <property type="component" value="Segment"/>
</dbReference>
<sequence length="339" mass="36764">MSINNDRTDIKQLEKVGIIFDGYSPKSISSEVSAYAMDAVNLTPTLQTTANAGIPAWMTTFVDRRVIDIQLAPMAAAKIFPEVKKGDWTTTYGVFVIAEPVGQVATYSDWSANGMAKANVNFESRQNYRYQTWTEYGDLEMATYGEAGIDYVARQEISASLVMAKFANTSYLLGVAGIQNYGLMNDPTLPAPVAATVNWATAAPEDIANDVVAMVGRLISQSGGLITGQERMVMALAPSALNNVNRTNNFGLSAGAKIAQTYPNIEFVAVPEFDTASGRLVQLWVPEVNGQPTGEVAYAEKLRSHSIERYSTTTRQKHSGATFGAIIYQPWAVTQELGV</sequence>
<name>A0A3S7I5Y7_9CAUD</name>
<dbReference type="EMBL" id="MG944227">
    <property type="protein sequence ID" value="AVO23667.1"/>
    <property type="molecule type" value="Genomic_DNA"/>
</dbReference>
<accession>A0A3S7I5Y7</accession>
<dbReference type="RefSeq" id="YP_010052433.1">
    <property type="nucleotide sequence ID" value="NC_054458.1"/>
</dbReference>
<dbReference type="KEGG" id="vg:64408802"/>
<proteinExistence type="predicted"/>
<keyword evidence="2" id="KW-1185">Reference proteome</keyword>
<protein>
    <submittedName>
        <fullName evidence="1">Capsid and scaffold protein</fullName>
    </submittedName>
</protein>
<evidence type="ECO:0000313" key="1">
    <source>
        <dbReference type="EMBL" id="AVO23667.1"/>
    </source>
</evidence>
<organism evidence="1 2">
    <name type="scientific">Xanthomonas phage XPP1</name>
    <dbReference type="NCBI Taxonomy" id="2099853"/>
    <lineage>
        <taxon>Viruses</taxon>
        <taxon>Duplodnaviria</taxon>
        <taxon>Heunggongvirae</taxon>
        <taxon>Uroviricota</taxon>
        <taxon>Caudoviricetes</taxon>
        <taxon>Kantovirinae</taxon>
        <taxon>Tsukubavirus</taxon>
        <taxon>Tsukubavirus XPP1</taxon>
    </lineage>
</organism>
<dbReference type="GeneID" id="64408802"/>
<reference evidence="1 2" key="1">
    <citation type="submission" date="2018-02" db="EMBL/GenBank/DDBJ databases">
        <title>Isolation, characterization and comparative genomics of Xanthomonas oryzae pv. oryzae bacteriophages.</title>
        <authorList>
            <person name="Varga I."/>
            <person name="Molnar J."/>
            <person name="Gazdag A."/>
            <person name="Szucs D."/>
            <person name="Doffkay Z."/>
            <person name="Valappil S.K."/>
            <person name="Papp S."/>
            <person name="Pinter R."/>
            <person name="Vera Cruz C.M."/>
            <person name="Ricardo O."/>
            <person name="Vizi T."/>
            <person name="Schneider G."/>
            <person name="Rakhely G."/>
            <person name="Kovacs T."/>
        </authorList>
    </citation>
    <scope>NUCLEOTIDE SEQUENCE [LARGE SCALE GENOMIC DNA]</scope>
</reference>
<evidence type="ECO:0000313" key="2">
    <source>
        <dbReference type="Proteomes" id="UP000289438"/>
    </source>
</evidence>